<dbReference type="HOGENOM" id="CLU_1949636_0_0_1"/>
<gene>
    <name evidence="1" type="ORF">PILCRDRAFT_10042</name>
</gene>
<accession>A0A0C3F595</accession>
<proteinExistence type="predicted"/>
<reference evidence="2" key="2">
    <citation type="submission" date="2015-01" db="EMBL/GenBank/DDBJ databases">
        <title>Evolutionary Origins and Diversification of the Mycorrhizal Mutualists.</title>
        <authorList>
            <consortium name="DOE Joint Genome Institute"/>
            <consortium name="Mycorrhizal Genomics Consortium"/>
            <person name="Kohler A."/>
            <person name="Kuo A."/>
            <person name="Nagy L.G."/>
            <person name="Floudas D."/>
            <person name="Copeland A."/>
            <person name="Barry K.W."/>
            <person name="Cichocki N."/>
            <person name="Veneault-Fourrey C."/>
            <person name="LaButti K."/>
            <person name="Lindquist E.A."/>
            <person name="Lipzen A."/>
            <person name="Lundell T."/>
            <person name="Morin E."/>
            <person name="Murat C."/>
            <person name="Riley R."/>
            <person name="Ohm R."/>
            <person name="Sun H."/>
            <person name="Tunlid A."/>
            <person name="Henrissat B."/>
            <person name="Grigoriev I.V."/>
            <person name="Hibbett D.S."/>
            <person name="Martin F."/>
        </authorList>
    </citation>
    <scope>NUCLEOTIDE SEQUENCE [LARGE SCALE GENOMIC DNA]</scope>
    <source>
        <strain evidence="2">F 1598</strain>
    </source>
</reference>
<organism evidence="1 2">
    <name type="scientific">Piloderma croceum (strain F 1598)</name>
    <dbReference type="NCBI Taxonomy" id="765440"/>
    <lineage>
        <taxon>Eukaryota</taxon>
        <taxon>Fungi</taxon>
        <taxon>Dikarya</taxon>
        <taxon>Basidiomycota</taxon>
        <taxon>Agaricomycotina</taxon>
        <taxon>Agaricomycetes</taxon>
        <taxon>Agaricomycetidae</taxon>
        <taxon>Atheliales</taxon>
        <taxon>Atheliaceae</taxon>
        <taxon>Piloderma</taxon>
    </lineage>
</organism>
<evidence type="ECO:0000313" key="2">
    <source>
        <dbReference type="Proteomes" id="UP000054166"/>
    </source>
</evidence>
<evidence type="ECO:0000313" key="1">
    <source>
        <dbReference type="EMBL" id="KIM79870.1"/>
    </source>
</evidence>
<protein>
    <submittedName>
        <fullName evidence="1">Uncharacterized protein</fullName>
    </submittedName>
</protein>
<dbReference type="Proteomes" id="UP000054166">
    <property type="component" value="Unassembled WGS sequence"/>
</dbReference>
<sequence length="129" mass="14139">MDAIPIKRTPAFDATSQWFCDICHIDVKIGLRGESNWTTHLKSGPHIRAQGPSSSVIEPARLSSTTLVPLVQTEIANTPDIIMIDDEHDGGRQAPYRSGSVIDQLRGFSGSPFVDPNEYKDSWEMVTGG</sequence>
<reference evidence="1 2" key="1">
    <citation type="submission" date="2014-04" db="EMBL/GenBank/DDBJ databases">
        <authorList>
            <consortium name="DOE Joint Genome Institute"/>
            <person name="Kuo A."/>
            <person name="Tarkka M."/>
            <person name="Buscot F."/>
            <person name="Kohler A."/>
            <person name="Nagy L.G."/>
            <person name="Floudas D."/>
            <person name="Copeland A."/>
            <person name="Barry K.W."/>
            <person name="Cichocki N."/>
            <person name="Veneault-Fourrey C."/>
            <person name="LaButti K."/>
            <person name="Lindquist E.A."/>
            <person name="Lipzen A."/>
            <person name="Lundell T."/>
            <person name="Morin E."/>
            <person name="Murat C."/>
            <person name="Sun H."/>
            <person name="Tunlid A."/>
            <person name="Henrissat B."/>
            <person name="Grigoriev I.V."/>
            <person name="Hibbett D.S."/>
            <person name="Martin F."/>
            <person name="Nordberg H.P."/>
            <person name="Cantor M.N."/>
            <person name="Hua S.X."/>
        </authorList>
    </citation>
    <scope>NUCLEOTIDE SEQUENCE [LARGE SCALE GENOMIC DNA]</scope>
    <source>
        <strain evidence="1 2">F 1598</strain>
    </source>
</reference>
<dbReference type="InParanoid" id="A0A0C3F595"/>
<keyword evidence="2" id="KW-1185">Reference proteome</keyword>
<name>A0A0C3F595_PILCF</name>
<dbReference type="AlphaFoldDB" id="A0A0C3F595"/>
<dbReference type="EMBL" id="KN833007">
    <property type="protein sequence ID" value="KIM79870.1"/>
    <property type="molecule type" value="Genomic_DNA"/>
</dbReference>